<dbReference type="SUPFAM" id="SSF50974">
    <property type="entry name" value="Nitrous oxide reductase, N-terminal domain"/>
    <property type="match status" value="2"/>
</dbReference>
<feature type="signal peptide" evidence="4">
    <location>
        <begin position="1"/>
        <end position="20"/>
    </location>
</feature>
<accession>A0ABV8SL70</accession>
<evidence type="ECO:0000256" key="2">
    <source>
        <dbReference type="ARBA" id="ARBA00022526"/>
    </source>
</evidence>
<dbReference type="PROSITE" id="PS51257">
    <property type="entry name" value="PROKAR_LIPOPROTEIN"/>
    <property type="match status" value="1"/>
</dbReference>
<name>A0ABV8SL70_9GAMM</name>
<feature type="chain" id="PRO_5046477626" evidence="4">
    <location>
        <begin position="21"/>
        <end position="1098"/>
    </location>
</feature>
<dbReference type="InterPro" id="IPR050282">
    <property type="entry name" value="Cycloisomerase_2"/>
</dbReference>
<dbReference type="Pfam" id="PF10282">
    <property type="entry name" value="Lactonase"/>
    <property type="match status" value="1"/>
</dbReference>
<keyword evidence="2" id="KW-0313">Glucose metabolism</keyword>
<organism evidence="5 6">
    <name type="scientific">Steroidobacter flavus</name>
    <dbReference type="NCBI Taxonomy" id="1842136"/>
    <lineage>
        <taxon>Bacteria</taxon>
        <taxon>Pseudomonadati</taxon>
        <taxon>Pseudomonadota</taxon>
        <taxon>Gammaproteobacteria</taxon>
        <taxon>Steroidobacterales</taxon>
        <taxon>Steroidobacteraceae</taxon>
        <taxon>Steroidobacter</taxon>
    </lineage>
</organism>
<proteinExistence type="inferred from homology"/>
<dbReference type="EMBL" id="JBHSDU010000001">
    <property type="protein sequence ID" value="MFC4308111.1"/>
    <property type="molecule type" value="Genomic_DNA"/>
</dbReference>
<evidence type="ECO:0000313" key="5">
    <source>
        <dbReference type="EMBL" id="MFC4308111.1"/>
    </source>
</evidence>
<feature type="region of interest" description="Disordered" evidence="3">
    <location>
        <begin position="23"/>
        <end position="44"/>
    </location>
</feature>
<keyword evidence="2" id="KW-0119">Carbohydrate metabolism</keyword>
<dbReference type="Gene3D" id="2.130.10.10">
    <property type="entry name" value="YVTN repeat-like/Quinoprotein amine dehydrogenase"/>
    <property type="match status" value="4"/>
</dbReference>
<dbReference type="Proteomes" id="UP001595904">
    <property type="component" value="Unassembled WGS sequence"/>
</dbReference>
<keyword evidence="4" id="KW-0732">Signal</keyword>
<comment type="caution">
    <text evidence="5">The sequence shown here is derived from an EMBL/GenBank/DDBJ whole genome shotgun (WGS) entry which is preliminary data.</text>
</comment>
<evidence type="ECO:0000256" key="1">
    <source>
        <dbReference type="ARBA" id="ARBA00005564"/>
    </source>
</evidence>
<evidence type="ECO:0000313" key="6">
    <source>
        <dbReference type="Proteomes" id="UP001595904"/>
    </source>
</evidence>
<dbReference type="InterPro" id="IPR019405">
    <property type="entry name" value="Lactonase_7-beta_prop"/>
</dbReference>
<gene>
    <name evidence="5" type="ORF">ACFPN2_03365</name>
</gene>
<dbReference type="SUPFAM" id="SSF63825">
    <property type="entry name" value="YWTD domain"/>
    <property type="match status" value="1"/>
</dbReference>
<evidence type="ECO:0000256" key="4">
    <source>
        <dbReference type="SAM" id="SignalP"/>
    </source>
</evidence>
<protein>
    <submittedName>
        <fullName evidence="5">Beta-propeller fold lactonase family protein</fullName>
    </submittedName>
</protein>
<dbReference type="InterPro" id="IPR011045">
    <property type="entry name" value="N2O_reductase_N"/>
</dbReference>
<dbReference type="PANTHER" id="PTHR30344:SF1">
    <property type="entry name" value="6-PHOSPHOGLUCONOLACTONASE"/>
    <property type="match status" value="1"/>
</dbReference>
<sequence>MKRACAAAACAVLVFLTACHRDPQRHSDDGAPPPPPPQNYTVGGSVTGLSGAGLALRIDDGETLAISSNGTFTFPTALTAGTSFNVAVAAQPANPAQICTVTSGAGTITADVTTVAVVCATSAHTLGGTVSGLVGTGLSLASGTGENLSITGDGEFVFPTEIADGAAYNVTIGSQPAAPAQTCTPTHGSGTITADVNNVAIACTTNIYRIGGSVSGLIGSGLVLQVNGGNDLPITANGAFNFMPSFIDGELYTVGVSIQPSGPLQTCVVGAGSGTISASDVNVNVTCTVDQFTVGGVVSGLVGHDMVLNNGTEQLTVDANGGFTFPTALDVGASYDVTIDHSPGAPAQRCVVANSGGTLGAANVTNVSVTCQPPMYSTFMLTANAANDSVSLLAVNADRNLLWRRSAAAGDTPADVAIYKGGGLKHFAYAANYNSNNVSAFSYDTREGTLEAVPGGTYYSGDAPRKMTVHPTRPFIYVANQVGFDVRMFSIDEATGALTDRGAIPLAAATVQILIEPTGHYAYILADQVASTLRTYSIDQTTGVLAEVPSSAYPMPERSGGMTFDGESRHLYVFNPTTDTIHAYALDAASGRPQPIAGSPFATGGADLNFLALHPNGRLIYAVPPASLRREEGITVFSLQANGAPRRVAGSPFASGADAETAQLDPTGRYLYTNEFKMPGWLLHKYAVDTATGALTSHAATPIDNASNTEPPLFDATGERLYQIGNGSILTYGIDHATGALSSSNWGVTHAGSGTFALAIDTDSAPLTFVSDTVVTSSQFDNRVSSFRLSANGALALGSIESEANPTGITLDPAGRVAHVMGPGFGVSLFGIDPGTSGLTNFGYDLPVSTPAPAVFSSTGRYAYVANKSSTTLRTYLMDPATGDWEGTSLPTVTLSTAVEQAMVHPNGRFYTRPIADGTANESRMYYYPIDFATGAVASGGNYAELSGPMGSWALHPSGNFMYVVKPADNVIQTYSVAPGGYLLPLGADIPFVANGENALEMDPRGRFLFALKSTGYVETFAIGADGRLTSLGAPNVARATAMATDLSGNYLVVADGGFNRVTVYRIGADGTLTYRDFQSTPLAAGGVHAVKVSGRLQ</sequence>
<keyword evidence="6" id="KW-1185">Reference proteome</keyword>
<dbReference type="RefSeq" id="WP_380595303.1">
    <property type="nucleotide sequence ID" value="NZ_JBHSDU010000001.1"/>
</dbReference>
<reference evidence="6" key="1">
    <citation type="journal article" date="2019" name="Int. J. Syst. Evol. Microbiol.">
        <title>The Global Catalogue of Microorganisms (GCM) 10K type strain sequencing project: providing services to taxonomists for standard genome sequencing and annotation.</title>
        <authorList>
            <consortium name="The Broad Institute Genomics Platform"/>
            <consortium name="The Broad Institute Genome Sequencing Center for Infectious Disease"/>
            <person name="Wu L."/>
            <person name="Ma J."/>
        </authorList>
    </citation>
    <scope>NUCLEOTIDE SEQUENCE [LARGE SCALE GENOMIC DNA]</scope>
    <source>
        <strain evidence="6">CGMCC 1.10759</strain>
    </source>
</reference>
<evidence type="ECO:0000256" key="3">
    <source>
        <dbReference type="SAM" id="MobiDB-lite"/>
    </source>
</evidence>
<dbReference type="PANTHER" id="PTHR30344">
    <property type="entry name" value="6-PHOSPHOGLUCONOLACTONASE-RELATED"/>
    <property type="match status" value="1"/>
</dbReference>
<comment type="similarity">
    <text evidence="1">Belongs to the cycloisomerase 2 family.</text>
</comment>
<dbReference type="InterPro" id="IPR015943">
    <property type="entry name" value="WD40/YVTN_repeat-like_dom_sf"/>
</dbReference>